<comment type="subcellular location">
    <subcellularLocation>
        <location evidence="1">Membrane</location>
        <topology evidence="1">Multi-pass membrane protein</topology>
    </subcellularLocation>
</comment>
<keyword evidence="3 5" id="KW-1133">Transmembrane helix</keyword>
<dbReference type="EMBL" id="JARKIB010000007">
    <property type="protein sequence ID" value="KAJ7778233.1"/>
    <property type="molecule type" value="Genomic_DNA"/>
</dbReference>
<keyword evidence="2 5" id="KW-0812">Transmembrane</keyword>
<evidence type="ECO:0000256" key="3">
    <source>
        <dbReference type="ARBA" id="ARBA00022989"/>
    </source>
</evidence>
<evidence type="ECO:0000256" key="4">
    <source>
        <dbReference type="ARBA" id="ARBA00023136"/>
    </source>
</evidence>
<dbReference type="Gene3D" id="1.20.1070.10">
    <property type="entry name" value="Rhodopsin 7-helix transmembrane proteins"/>
    <property type="match status" value="1"/>
</dbReference>
<dbReference type="GO" id="GO:0005886">
    <property type="term" value="C:plasma membrane"/>
    <property type="evidence" value="ECO:0007669"/>
    <property type="project" value="TreeGrafter"/>
</dbReference>
<dbReference type="PANTHER" id="PTHR23112:SF0">
    <property type="entry name" value="TRANSMEMBRANE PROTEIN 116"/>
    <property type="match status" value="1"/>
</dbReference>
<evidence type="ECO:0000313" key="7">
    <source>
        <dbReference type="Proteomes" id="UP001215598"/>
    </source>
</evidence>
<dbReference type="AlphaFoldDB" id="A0AAD7K4X1"/>
<feature type="transmembrane region" description="Helical" evidence="5">
    <location>
        <begin position="177"/>
        <end position="198"/>
    </location>
</feature>
<sequence>MSPRLHTPTTFDSRIPDLVIALAVCAVVSISLILGACTWAAYDLVSRPYLNRVSFRLLVYALVANLAYAGGLIGIVKLGPGAACSALAFVVNVSIMFSAVIFFCVALNLQLVLVHGANGQKMEKYYILAAGATSLACSIPPYAAGAFGYWPPNGTCWYNSPDPAVQLRWWVGTQGSWMFFMSTGEVVAFFAIVGSMIMRHHTTSVISSGTCSSSFVTSPKPAIVLYRKIIIRIGLYPLVSCFLSFTGGILDLYEMLNTIPTETNWRLSIVDLLVYSLRPIAYAVLAATDPSFIRALRALLRLGNPEVETSPSLSVAFDTEIYVNSIKSEDEGEAFARQI</sequence>
<feature type="transmembrane region" description="Helical" evidence="5">
    <location>
        <begin position="125"/>
        <end position="150"/>
    </location>
</feature>
<organism evidence="6 7">
    <name type="scientific">Mycena metata</name>
    <dbReference type="NCBI Taxonomy" id="1033252"/>
    <lineage>
        <taxon>Eukaryota</taxon>
        <taxon>Fungi</taxon>
        <taxon>Dikarya</taxon>
        <taxon>Basidiomycota</taxon>
        <taxon>Agaricomycotina</taxon>
        <taxon>Agaricomycetes</taxon>
        <taxon>Agaricomycetidae</taxon>
        <taxon>Agaricales</taxon>
        <taxon>Marasmiineae</taxon>
        <taxon>Mycenaceae</taxon>
        <taxon>Mycena</taxon>
    </lineage>
</organism>
<dbReference type="Proteomes" id="UP001215598">
    <property type="component" value="Unassembled WGS sequence"/>
</dbReference>
<keyword evidence="4 5" id="KW-0472">Membrane</keyword>
<feature type="transmembrane region" description="Helical" evidence="5">
    <location>
        <begin position="57"/>
        <end position="76"/>
    </location>
</feature>
<dbReference type="PANTHER" id="PTHR23112">
    <property type="entry name" value="G PROTEIN-COUPLED RECEPTOR 157-RELATED"/>
    <property type="match status" value="1"/>
</dbReference>
<evidence type="ECO:0000256" key="1">
    <source>
        <dbReference type="ARBA" id="ARBA00004141"/>
    </source>
</evidence>
<gene>
    <name evidence="6" type="ORF">B0H16DRAFT_1878917</name>
</gene>
<evidence type="ECO:0000256" key="5">
    <source>
        <dbReference type="SAM" id="Phobius"/>
    </source>
</evidence>
<evidence type="ECO:0000256" key="2">
    <source>
        <dbReference type="ARBA" id="ARBA00022692"/>
    </source>
</evidence>
<name>A0AAD7K4X1_9AGAR</name>
<proteinExistence type="predicted"/>
<feature type="transmembrane region" description="Helical" evidence="5">
    <location>
        <begin position="88"/>
        <end position="113"/>
    </location>
</feature>
<feature type="transmembrane region" description="Helical" evidence="5">
    <location>
        <begin position="20"/>
        <end position="45"/>
    </location>
</feature>
<accession>A0AAD7K4X1</accession>
<dbReference type="GO" id="GO:0007189">
    <property type="term" value="P:adenylate cyclase-activating G protein-coupled receptor signaling pathway"/>
    <property type="evidence" value="ECO:0007669"/>
    <property type="project" value="TreeGrafter"/>
</dbReference>
<evidence type="ECO:0008006" key="8">
    <source>
        <dbReference type="Google" id="ProtNLM"/>
    </source>
</evidence>
<protein>
    <recommendedName>
        <fullName evidence="8">G-protein coupled receptors family 2 profile 2 domain-containing protein</fullName>
    </recommendedName>
</protein>
<dbReference type="GO" id="GO:0004930">
    <property type="term" value="F:G protein-coupled receptor activity"/>
    <property type="evidence" value="ECO:0007669"/>
    <property type="project" value="TreeGrafter"/>
</dbReference>
<keyword evidence="7" id="KW-1185">Reference proteome</keyword>
<comment type="caution">
    <text evidence="6">The sequence shown here is derived from an EMBL/GenBank/DDBJ whole genome shotgun (WGS) entry which is preliminary data.</text>
</comment>
<reference evidence="6" key="1">
    <citation type="submission" date="2023-03" db="EMBL/GenBank/DDBJ databases">
        <title>Massive genome expansion in bonnet fungi (Mycena s.s.) driven by repeated elements and novel gene families across ecological guilds.</title>
        <authorList>
            <consortium name="Lawrence Berkeley National Laboratory"/>
            <person name="Harder C.B."/>
            <person name="Miyauchi S."/>
            <person name="Viragh M."/>
            <person name="Kuo A."/>
            <person name="Thoen E."/>
            <person name="Andreopoulos B."/>
            <person name="Lu D."/>
            <person name="Skrede I."/>
            <person name="Drula E."/>
            <person name="Henrissat B."/>
            <person name="Morin E."/>
            <person name="Kohler A."/>
            <person name="Barry K."/>
            <person name="LaButti K."/>
            <person name="Morin E."/>
            <person name="Salamov A."/>
            <person name="Lipzen A."/>
            <person name="Mereny Z."/>
            <person name="Hegedus B."/>
            <person name="Baldrian P."/>
            <person name="Stursova M."/>
            <person name="Weitz H."/>
            <person name="Taylor A."/>
            <person name="Grigoriev I.V."/>
            <person name="Nagy L.G."/>
            <person name="Martin F."/>
            <person name="Kauserud H."/>
        </authorList>
    </citation>
    <scope>NUCLEOTIDE SEQUENCE</scope>
    <source>
        <strain evidence="6">CBHHK182m</strain>
    </source>
</reference>
<feature type="transmembrane region" description="Helical" evidence="5">
    <location>
        <begin position="233"/>
        <end position="253"/>
    </location>
</feature>
<evidence type="ECO:0000313" key="6">
    <source>
        <dbReference type="EMBL" id="KAJ7778233.1"/>
    </source>
</evidence>